<protein>
    <recommendedName>
        <fullName evidence="1">LUD domain-containing protein</fullName>
    </recommendedName>
</protein>
<dbReference type="Gene3D" id="3.40.50.10420">
    <property type="entry name" value="NagB/RpiA/CoA transferase-like"/>
    <property type="match status" value="1"/>
</dbReference>
<feature type="domain" description="LUD" evidence="1">
    <location>
        <begin position="100"/>
        <end position="192"/>
    </location>
</feature>
<dbReference type="Proteomes" id="UP000031656">
    <property type="component" value="Chromosome"/>
</dbReference>
<gene>
    <name evidence="2" type="ORF">GLS_c14900</name>
</gene>
<dbReference type="GeneID" id="56905711"/>
<dbReference type="InterPro" id="IPR003741">
    <property type="entry name" value="LUD_dom"/>
</dbReference>
<organism evidence="2 3">
    <name type="scientific">Gluconobacter oxydans DSM 3504</name>
    <dbReference type="NCBI Taxonomy" id="1288313"/>
    <lineage>
        <taxon>Bacteria</taxon>
        <taxon>Pseudomonadati</taxon>
        <taxon>Pseudomonadota</taxon>
        <taxon>Alphaproteobacteria</taxon>
        <taxon>Acetobacterales</taxon>
        <taxon>Acetobacteraceae</taxon>
        <taxon>Gluconobacter</taxon>
    </lineage>
</organism>
<accession>A0A067Z4K2</accession>
<evidence type="ECO:0000313" key="3">
    <source>
        <dbReference type="Proteomes" id="UP000031656"/>
    </source>
</evidence>
<dbReference type="HOGENOM" id="CLU_090664_2_0_5"/>
<dbReference type="InterPro" id="IPR037171">
    <property type="entry name" value="NagB/RpiA_transferase-like"/>
</dbReference>
<dbReference type="SUPFAM" id="SSF100950">
    <property type="entry name" value="NagB/RpiA/CoA transferase-like"/>
    <property type="match status" value="1"/>
</dbReference>
<dbReference type="PANTHER" id="PTHR43682:SF1">
    <property type="entry name" value="LACTATE UTILIZATION PROTEIN C"/>
    <property type="match status" value="1"/>
</dbReference>
<name>A0A067Z4K2_GLUOY</name>
<dbReference type="RefSeq" id="WP_041111753.1">
    <property type="nucleotide sequence ID" value="NZ_CP004373.1"/>
</dbReference>
<dbReference type="PANTHER" id="PTHR43682">
    <property type="entry name" value="LACTATE UTILIZATION PROTEIN C"/>
    <property type="match status" value="1"/>
</dbReference>
<dbReference type="AlphaFoldDB" id="A0A067Z4K2"/>
<evidence type="ECO:0000259" key="1">
    <source>
        <dbReference type="Pfam" id="PF02589"/>
    </source>
</evidence>
<sequence>MSGSREAILDTIRKNHVQGDRARPTVPLFDQAAPADLKALFQKSLERMGGKMLTPDAADPMAPVRQAIVKPGPVLSCVPEFEGDMKITPQTKPTDIAPVEYAVLRAAFGVAETGSLCFTEKQLLVNTTGFLPQHLVILLDPSQIVYNLHNAYQRPEWTQAHYAVFQSGPSATADIEGVLVHGAQGVRSLSVLFHPAS</sequence>
<evidence type="ECO:0000313" key="2">
    <source>
        <dbReference type="EMBL" id="AHK71378.1"/>
    </source>
</evidence>
<dbReference type="EMBL" id="CP004373">
    <property type="protein sequence ID" value="AHK71378.1"/>
    <property type="molecule type" value="Genomic_DNA"/>
</dbReference>
<proteinExistence type="predicted"/>
<dbReference type="KEGG" id="goy:GLS_c14900"/>
<dbReference type="Pfam" id="PF02589">
    <property type="entry name" value="LUD_dom"/>
    <property type="match status" value="1"/>
</dbReference>
<reference evidence="2 3" key="1">
    <citation type="journal article" date="2015" name="Appl. Microbiol. Biotechnol.">
        <title>The consequence of an additional NADH dehydrogenase paralog on the growth of Gluconobacter oxydans DSM3504.</title>
        <authorList>
            <person name="Kostner D."/>
            <person name="Luchterhand B."/>
            <person name="Junker A."/>
            <person name="Volland S."/>
            <person name="Daniel R."/>
            <person name="Buchs J."/>
            <person name="Liebl W."/>
            <person name="Ehrenreich A."/>
        </authorList>
    </citation>
    <scope>NUCLEOTIDE SEQUENCE [LARGE SCALE GENOMIC DNA]</scope>
    <source>
        <strain evidence="2">DSM 3504</strain>
    </source>
</reference>
<dbReference type="InterPro" id="IPR024185">
    <property type="entry name" value="FTHF_cligase-like_sf"/>
</dbReference>